<dbReference type="InterPro" id="IPR041421">
    <property type="entry name" value="Ubl4_C_TUGS"/>
</dbReference>
<evidence type="ECO:0000313" key="5">
    <source>
        <dbReference type="Proteomes" id="UP000596742"/>
    </source>
</evidence>
<dbReference type="InterPro" id="IPR047154">
    <property type="entry name" value="UBL4A-like"/>
</dbReference>
<accession>A0A8B6BF37</accession>
<dbReference type="Pfam" id="PF17840">
    <property type="entry name" value="Tugs"/>
    <property type="match status" value="1"/>
</dbReference>
<dbReference type="GO" id="GO:0006620">
    <property type="term" value="P:post-translational protein targeting to endoplasmic reticulum membrane"/>
    <property type="evidence" value="ECO:0007669"/>
    <property type="project" value="InterPro"/>
</dbReference>
<dbReference type="SMART" id="SM00213">
    <property type="entry name" value="UBQ"/>
    <property type="match status" value="1"/>
</dbReference>
<comment type="caution">
    <text evidence="4">The sequence shown here is derived from an EMBL/GenBank/DDBJ whole genome shotgun (WGS) entry which is preliminary data.</text>
</comment>
<dbReference type="Proteomes" id="UP000596742">
    <property type="component" value="Unassembled WGS sequence"/>
</dbReference>
<feature type="domain" description="Ubiquitin-like" evidence="3">
    <location>
        <begin position="1"/>
        <end position="76"/>
    </location>
</feature>
<evidence type="ECO:0000256" key="1">
    <source>
        <dbReference type="ARBA" id="ARBA00004514"/>
    </source>
</evidence>
<organism evidence="4 5">
    <name type="scientific">Mytilus galloprovincialis</name>
    <name type="common">Mediterranean mussel</name>
    <dbReference type="NCBI Taxonomy" id="29158"/>
    <lineage>
        <taxon>Eukaryota</taxon>
        <taxon>Metazoa</taxon>
        <taxon>Spiralia</taxon>
        <taxon>Lophotrochozoa</taxon>
        <taxon>Mollusca</taxon>
        <taxon>Bivalvia</taxon>
        <taxon>Autobranchia</taxon>
        <taxon>Pteriomorphia</taxon>
        <taxon>Mytilida</taxon>
        <taxon>Mytiloidea</taxon>
        <taxon>Mytilidae</taxon>
        <taxon>Mytilinae</taxon>
        <taxon>Mytilus</taxon>
    </lineage>
</organism>
<keyword evidence="5" id="KW-1185">Reference proteome</keyword>
<dbReference type="GO" id="GO:0051087">
    <property type="term" value="F:protein-folding chaperone binding"/>
    <property type="evidence" value="ECO:0007669"/>
    <property type="project" value="TreeGrafter"/>
</dbReference>
<name>A0A8B6BF37_MYTGA</name>
<gene>
    <name evidence="4" type="ORF">MGAL_10B067588</name>
</gene>
<dbReference type="Gene3D" id="3.10.20.90">
    <property type="entry name" value="Phosphatidylinositol 3-kinase Catalytic Subunit, Chain A, domain 1"/>
    <property type="match status" value="1"/>
</dbReference>
<keyword evidence="2" id="KW-0963">Cytoplasm</keyword>
<comment type="subcellular location">
    <subcellularLocation>
        <location evidence="1">Cytoplasm</location>
        <location evidence="1">Cytosol</location>
    </subcellularLocation>
</comment>
<dbReference type="AlphaFoldDB" id="A0A8B6BF37"/>
<dbReference type="PANTHER" id="PTHR46555:SF1">
    <property type="entry name" value="UBIQUITIN-LIKE PROTEIN 4A"/>
    <property type="match status" value="1"/>
</dbReference>
<evidence type="ECO:0000259" key="3">
    <source>
        <dbReference type="PROSITE" id="PS50053"/>
    </source>
</evidence>
<dbReference type="EMBL" id="UYJE01000001">
    <property type="protein sequence ID" value="VDH88731.1"/>
    <property type="molecule type" value="Genomic_DNA"/>
</dbReference>
<protein>
    <recommendedName>
        <fullName evidence="3">Ubiquitin-like domain-containing protein</fullName>
    </recommendedName>
</protein>
<dbReference type="InterPro" id="IPR000626">
    <property type="entry name" value="Ubiquitin-like_dom"/>
</dbReference>
<dbReference type="GO" id="GO:0071816">
    <property type="term" value="P:tail-anchored membrane protein insertion into ER membrane"/>
    <property type="evidence" value="ECO:0007669"/>
    <property type="project" value="TreeGrafter"/>
</dbReference>
<sequence length="144" mass="16576">MHLFVKILKGTESKVTVSASHTVADVKQILWMQTSMSIDEQNLVYKGKTLADDKRLSDYKISDGDKLFLFHKKRQMTGTTPDACVVSAKDITWGKLEKFLKRHFTLQDAEKVATEFKKDFYNRIDGLSLDDIERLAICHLLTHR</sequence>
<dbReference type="GO" id="GO:0071818">
    <property type="term" value="C:BAT3 complex"/>
    <property type="evidence" value="ECO:0007669"/>
    <property type="project" value="TreeGrafter"/>
</dbReference>
<evidence type="ECO:0000313" key="4">
    <source>
        <dbReference type="EMBL" id="VDH88731.1"/>
    </source>
</evidence>
<proteinExistence type="predicted"/>
<dbReference type="SUPFAM" id="SSF54236">
    <property type="entry name" value="Ubiquitin-like"/>
    <property type="match status" value="1"/>
</dbReference>
<dbReference type="PROSITE" id="PS50053">
    <property type="entry name" value="UBIQUITIN_2"/>
    <property type="match status" value="1"/>
</dbReference>
<dbReference type="Pfam" id="PF00240">
    <property type="entry name" value="ubiquitin"/>
    <property type="match status" value="1"/>
</dbReference>
<reference evidence="4" key="1">
    <citation type="submission" date="2018-11" db="EMBL/GenBank/DDBJ databases">
        <authorList>
            <person name="Alioto T."/>
            <person name="Alioto T."/>
        </authorList>
    </citation>
    <scope>NUCLEOTIDE SEQUENCE</scope>
</reference>
<evidence type="ECO:0000256" key="2">
    <source>
        <dbReference type="ARBA" id="ARBA00022490"/>
    </source>
</evidence>
<dbReference type="InterPro" id="IPR029071">
    <property type="entry name" value="Ubiquitin-like_domsf"/>
</dbReference>
<dbReference type="OrthoDB" id="6122039at2759"/>
<dbReference type="PANTHER" id="PTHR46555">
    <property type="entry name" value="UBIQUITIN-LIKE PROTEIN 4A"/>
    <property type="match status" value="1"/>
</dbReference>